<accession>A0A5B7GVW8</accession>
<evidence type="ECO:0000313" key="1">
    <source>
        <dbReference type="EMBL" id="MPC61796.1"/>
    </source>
</evidence>
<organism evidence="1 2">
    <name type="scientific">Portunus trituberculatus</name>
    <name type="common">Swimming crab</name>
    <name type="synonym">Neptunus trituberculatus</name>
    <dbReference type="NCBI Taxonomy" id="210409"/>
    <lineage>
        <taxon>Eukaryota</taxon>
        <taxon>Metazoa</taxon>
        <taxon>Ecdysozoa</taxon>
        <taxon>Arthropoda</taxon>
        <taxon>Crustacea</taxon>
        <taxon>Multicrustacea</taxon>
        <taxon>Malacostraca</taxon>
        <taxon>Eumalacostraca</taxon>
        <taxon>Eucarida</taxon>
        <taxon>Decapoda</taxon>
        <taxon>Pleocyemata</taxon>
        <taxon>Brachyura</taxon>
        <taxon>Eubrachyura</taxon>
        <taxon>Portunoidea</taxon>
        <taxon>Portunidae</taxon>
        <taxon>Portuninae</taxon>
        <taxon>Portunus</taxon>
    </lineage>
</organism>
<comment type="caution">
    <text evidence="1">The sequence shown here is derived from an EMBL/GenBank/DDBJ whole genome shotgun (WGS) entry which is preliminary data.</text>
</comment>
<keyword evidence="2" id="KW-1185">Reference proteome</keyword>
<protein>
    <submittedName>
        <fullName evidence="1">Uncharacterized protein</fullName>
    </submittedName>
</protein>
<name>A0A5B7GVW8_PORTR</name>
<dbReference type="AlphaFoldDB" id="A0A5B7GVW8"/>
<evidence type="ECO:0000313" key="2">
    <source>
        <dbReference type="Proteomes" id="UP000324222"/>
    </source>
</evidence>
<sequence>MVPKPVIKASDYQDGYDIMEYKVQGLAQRLSKISYFLDTRKGAMSFILKEKRVKKVLVSVNPELSEDNLFQHCLPSLQGASLPQSIKKLFQEIQRGCGMKR</sequence>
<dbReference type="EMBL" id="VSRR010018933">
    <property type="protein sequence ID" value="MPC61796.1"/>
    <property type="molecule type" value="Genomic_DNA"/>
</dbReference>
<reference evidence="1 2" key="1">
    <citation type="submission" date="2019-05" db="EMBL/GenBank/DDBJ databases">
        <title>Another draft genome of Portunus trituberculatus and its Hox gene families provides insights of decapod evolution.</title>
        <authorList>
            <person name="Jeong J.-H."/>
            <person name="Song I."/>
            <person name="Kim S."/>
            <person name="Choi T."/>
            <person name="Kim D."/>
            <person name="Ryu S."/>
            <person name="Kim W."/>
        </authorList>
    </citation>
    <scope>NUCLEOTIDE SEQUENCE [LARGE SCALE GENOMIC DNA]</scope>
    <source>
        <tissue evidence="1">Muscle</tissue>
    </source>
</reference>
<dbReference type="Proteomes" id="UP000324222">
    <property type="component" value="Unassembled WGS sequence"/>
</dbReference>
<gene>
    <name evidence="1" type="ORF">E2C01_055872</name>
</gene>
<proteinExistence type="predicted"/>